<organism evidence="2 3">
    <name type="scientific">Vibrio cincinnatiensis DSM 19608</name>
    <dbReference type="NCBI Taxonomy" id="1123491"/>
    <lineage>
        <taxon>Bacteria</taxon>
        <taxon>Pseudomonadati</taxon>
        <taxon>Pseudomonadota</taxon>
        <taxon>Gammaproteobacteria</taxon>
        <taxon>Vibrionales</taxon>
        <taxon>Vibrionaceae</taxon>
        <taxon>Vibrio</taxon>
    </lineage>
</organism>
<keyword evidence="1" id="KW-0812">Transmembrane</keyword>
<evidence type="ECO:0000313" key="2">
    <source>
        <dbReference type="EMBL" id="SJZ77109.1"/>
    </source>
</evidence>
<keyword evidence="1" id="KW-0472">Membrane</keyword>
<dbReference type="InterPro" id="IPR007059">
    <property type="entry name" value="DmsC"/>
</dbReference>
<dbReference type="EMBL" id="FUXB01000005">
    <property type="protein sequence ID" value="SJZ77109.1"/>
    <property type="molecule type" value="Genomic_DNA"/>
</dbReference>
<dbReference type="PANTHER" id="PTHR38095">
    <property type="entry name" value="ANAEROBIC DIMETHYL SULFOXIDE REDUCTASE CHAIN YNFH"/>
    <property type="match status" value="1"/>
</dbReference>
<dbReference type="GO" id="GO:0005886">
    <property type="term" value="C:plasma membrane"/>
    <property type="evidence" value="ECO:0007669"/>
    <property type="project" value="TreeGrafter"/>
</dbReference>
<dbReference type="GO" id="GO:0009390">
    <property type="term" value="C:dimethyl sulfoxide reductase complex"/>
    <property type="evidence" value="ECO:0007669"/>
    <property type="project" value="TreeGrafter"/>
</dbReference>
<dbReference type="RefSeq" id="WP_078925724.1">
    <property type="nucleotide sequence ID" value="NZ_FUXB01000005.1"/>
</dbReference>
<feature type="transmembrane region" description="Helical" evidence="1">
    <location>
        <begin position="86"/>
        <end position="108"/>
    </location>
</feature>
<keyword evidence="3" id="KW-1185">Reference proteome</keyword>
<feature type="transmembrane region" description="Helical" evidence="1">
    <location>
        <begin position="182"/>
        <end position="201"/>
    </location>
</feature>
<feature type="transmembrane region" description="Helical" evidence="1">
    <location>
        <begin position="6"/>
        <end position="31"/>
    </location>
</feature>
<proteinExistence type="predicted"/>
<feature type="transmembrane region" description="Helical" evidence="1">
    <location>
        <begin position="115"/>
        <end position="135"/>
    </location>
</feature>
<name>A0A1T4NCV9_VIBCI</name>
<accession>A0A1T4NCV9</accession>
<feature type="transmembrane region" description="Helical" evidence="1">
    <location>
        <begin position="147"/>
        <end position="170"/>
    </location>
</feature>
<feature type="transmembrane region" description="Helical" evidence="1">
    <location>
        <begin position="43"/>
        <end position="66"/>
    </location>
</feature>
<reference evidence="3" key="1">
    <citation type="submission" date="2017-02" db="EMBL/GenBank/DDBJ databases">
        <authorList>
            <person name="Varghese N."/>
            <person name="Submissions S."/>
        </authorList>
    </citation>
    <scope>NUCLEOTIDE SEQUENCE [LARGE SCALE GENOMIC DNA]</scope>
    <source>
        <strain evidence="3">DSM 19608</strain>
    </source>
</reference>
<dbReference type="Pfam" id="PF04976">
    <property type="entry name" value="DmsC"/>
    <property type="match status" value="1"/>
</dbReference>
<evidence type="ECO:0000313" key="3">
    <source>
        <dbReference type="Proteomes" id="UP000190834"/>
    </source>
</evidence>
<feature type="transmembrane region" description="Helical" evidence="1">
    <location>
        <begin position="221"/>
        <end position="241"/>
    </location>
</feature>
<gene>
    <name evidence="2" type="ORF">SAMN02745782_01325</name>
</gene>
<dbReference type="STRING" id="1123491.SAMN02745782_01325"/>
<dbReference type="GO" id="GO:0019645">
    <property type="term" value="P:anaerobic electron transport chain"/>
    <property type="evidence" value="ECO:0007669"/>
    <property type="project" value="InterPro"/>
</dbReference>
<evidence type="ECO:0000256" key="1">
    <source>
        <dbReference type="SAM" id="Phobius"/>
    </source>
</evidence>
<dbReference type="OrthoDB" id="4394845at2"/>
<keyword evidence="1" id="KW-1133">Transmembrane helix</keyword>
<feature type="transmembrane region" description="Helical" evidence="1">
    <location>
        <begin position="250"/>
        <end position="272"/>
    </location>
</feature>
<dbReference type="Proteomes" id="UP000190834">
    <property type="component" value="Unassembled WGS sequence"/>
</dbReference>
<dbReference type="AlphaFoldDB" id="A0A1T4NCV9"/>
<sequence length="281" mass="30788">MAWHEFPLVIFTVFAQTAVGAFLLVSLTLLFGRPTKPQQSSMVKSLFFVWVLMGIGFAASTFHLGSPLRAFNAFNRVGHSWLSNEILTGSLFFALGGFFWLMSVLNLASATLRKGLMVAAMVMGVVFMYAMSRLYMIETVPTWDTAYTPLSFVLTAVIGGSLVACALLTGAGYRTQVVEKQLPVLGTVGVVVSILASFIQLHELANIHSAIVSAQDLLPNIGVLKGVQWLLLVVALVLWWWPTWRRSQRALLPLLAGVVCVFLAEFLGRGIFYSLHMTVGL</sequence>
<dbReference type="GeneID" id="70584201"/>
<dbReference type="GO" id="GO:0009389">
    <property type="term" value="F:dimethyl sulfoxide reductase activity"/>
    <property type="evidence" value="ECO:0007669"/>
    <property type="project" value="TreeGrafter"/>
</dbReference>
<dbReference type="PANTHER" id="PTHR38095:SF3">
    <property type="entry name" value="ANAEROBIC DIMETHYL SULFOXIDE REDUCTASE, SUBUNIT C"/>
    <property type="match status" value="1"/>
</dbReference>
<protein>
    <submittedName>
        <fullName evidence="2">Anaerobic dimethyl sulfoxide reductase subunit C (DMSO reductase anchor subunit)</fullName>
    </submittedName>
</protein>